<evidence type="ECO:0000256" key="1">
    <source>
        <dbReference type="SAM" id="MobiDB-lite"/>
    </source>
</evidence>
<dbReference type="Pfam" id="PF09994">
    <property type="entry name" value="T6SS_Tle1-like_cat"/>
    <property type="match status" value="1"/>
</dbReference>
<dbReference type="GO" id="GO:0017000">
    <property type="term" value="P:antibiotic biosynthetic process"/>
    <property type="evidence" value="ECO:0007669"/>
    <property type="project" value="UniProtKB-ARBA"/>
</dbReference>
<feature type="domain" description="T6SS Phospholipase effector Tle1-like catalytic" evidence="2">
    <location>
        <begin position="10"/>
        <end position="330"/>
    </location>
</feature>
<evidence type="ECO:0000259" key="2">
    <source>
        <dbReference type="Pfam" id="PF09994"/>
    </source>
</evidence>
<dbReference type="OrthoDB" id="3162439at2759"/>
<proteinExistence type="predicted"/>
<evidence type="ECO:0000313" key="3">
    <source>
        <dbReference type="EMBL" id="KAJ5109678.1"/>
    </source>
</evidence>
<sequence>MGDTPHPKPKQLVLCFDGTGNTFRADGTETNILKICRMLQRTDEQSGIGTEITPGSLAATTLKKSGHLGKSKTISQALGESFDQHVLGGYRFLMKHYRGDGNIYIFGFSRGAYTARFLAEMLDHAGLLGPDNEEMIPFIWESFSQWKLTRYEGSEKRNKARKFLKDCRETLCRPVNRVKFLGLFDTVNSIADFEINNDTMPSARVIRHAVSIDERRVKFQPVLLGLPLESDPTMQGRTTTGPYREQLDPVQTQPLVVPGITNHADGTNAGTDVSNPNSGPGKEQKDDEEYQDVQEIWFPGGHADIGGGFQKAKDEESQLSHVPLVWMVQEAQRAGIEFEQKTLHEFKCLENWEEDPSSSSRFKAALRQSSTEGLLHDRIDFGEGVSPLSVMAWRIMEYLPIRRQTTLPDGSTKLVHFPVHRGKAREIPSNAKVHSSAIHRLQSNSEYRPANIVVGGGGRATKCAPILYGIGEWEVYQHEGDLIRETYIRKGCKERH</sequence>
<dbReference type="SUPFAM" id="SSF53474">
    <property type="entry name" value="alpha/beta-Hydrolases"/>
    <property type="match status" value="1"/>
</dbReference>
<comment type="caution">
    <text evidence="3">The sequence shown here is derived from an EMBL/GenBank/DDBJ whole genome shotgun (WGS) entry which is preliminary data.</text>
</comment>
<dbReference type="AlphaFoldDB" id="A0A9W9KLD6"/>
<name>A0A9W9KLD6_9EURO</name>
<gene>
    <name evidence="3" type="ORF">N7532_002323</name>
</gene>
<dbReference type="EMBL" id="JAPQKI010000003">
    <property type="protein sequence ID" value="KAJ5109678.1"/>
    <property type="molecule type" value="Genomic_DNA"/>
</dbReference>
<dbReference type="InterPro" id="IPR029058">
    <property type="entry name" value="AB_hydrolase_fold"/>
</dbReference>
<reference evidence="3" key="2">
    <citation type="journal article" date="2023" name="IMA Fungus">
        <title>Comparative genomic study of the Penicillium genus elucidates a diverse pangenome and 15 lateral gene transfer events.</title>
        <authorList>
            <person name="Petersen C."/>
            <person name="Sorensen T."/>
            <person name="Nielsen M.R."/>
            <person name="Sondergaard T.E."/>
            <person name="Sorensen J.L."/>
            <person name="Fitzpatrick D.A."/>
            <person name="Frisvad J.C."/>
            <person name="Nielsen K.L."/>
        </authorList>
    </citation>
    <scope>NUCLEOTIDE SEQUENCE</scope>
    <source>
        <strain evidence="3">IBT 30761</strain>
    </source>
</reference>
<evidence type="ECO:0000313" key="4">
    <source>
        <dbReference type="Proteomes" id="UP001149074"/>
    </source>
</evidence>
<dbReference type="InterPro" id="IPR018712">
    <property type="entry name" value="Tle1-like_cat"/>
</dbReference>
<feature type="region of interest" description="Disordered" evidence="1">
    <location>
        <begin position="260"/>
        <end position="289"/>
    </location>
</feature>
<reference evidence="3" key="1">
    <citation type="submission" date="2022-11" db="EMBL/GenBank/DDBJ databases">
        <authorList>
            <person name="Petersen C."/>
        </authorList>
    </citation>
    <scope>NUCLEOTIDE SEQUENCE</scope>
    <source>
        <strain evidence="3">IBT 30761</strain>
    </source>
</reference>
<dbReference type="PANTHER" id="PTHR33840">
    <property type="match status" value="1"/>
</dbReference>
<protein>
    <recommendedName>
        <fullName evidence="2">T6SS Phospholipase effector Tle1-like catalytic domain-containing protein</fullName>
    </recommendedName>
</protein>
<keyword evidence="4" id="KW-1185">Reference proteome</keyword>
<dbReference type="PANTHER" id="PTHR33840:SF2">
    <property type="entry name" value="TLE1 PHOSPHOLIPASE DOMAIN-CONTAINING PROTEIN"/>
    <property type="match status" value="1"/>
</dbReference>
<accession>A0A9W9KLD6</accession>
<dbReference type="GO" id="GO:0072330">
    <property type="term" value="P:monocarboxylic acid biosynthetic process"/>
    <property type="evidence" value="ECO:0007669"/>
    <property type="project" value="UniProtKB-ARBA"/>
</dbReference>
<organism evidence="3 4">
    <name type="scientific">Penicillium argentinense</name>
    <dbReference type="NCBI Taxonomy" id="1131581"/>
    <lineage>
        <taxon>Eukaryota</taxon>
        <taxon>Fungi</taxon>
        <taxon>Dikarya</taxon>
        <taxon>Ascomycota</taxon>
        <taxon>Pezizomycotina</taxon>
        <taxon>Eurotiomycetes</taxon>
        <taxon>Eurotiomycetidae</taxon>
        <taxon>Eurotiales</taxon>
        <taxon>Aspergillaceae</taxon>
        <taxon>Penicillium</taxon>
    </lineage>
</organism>
<dbReference type="RefSeq" id="XP_056477789.1">
    <property type="nucleotide sequence ID" value="XM_056614817.1"/>
</dbReference>
<dbReference type="GeneID" id="81353796"/>
<feature type="compositionally biased region" description="Polar residues" evidence="1">
    <location>
        <begin position="264"/>
        <end position="278"/>
    </location>
</feature>
<dbReference type="Proteomes" id="UP001149074">
    <property type="component" value="Unassembled WGS sequence"/>
</dbReference>